<dbReference type="EMBL" id="WJKJ01000320">
    <property type="protein sequence ID" value="MBD3365474.1"/>
    <property type="molecule type" value="Genomic_DNA"/>
</dbReference>
<protein>
    <submittedName>
        <fullName evidence="2">Uncharacterized protein</fullName>
    </submittedName>
</protein>
<evidence type="ECO:0000313" key="2">
    <source>
        <dbReference type="EMBL" id="MBD3365474.1"/>
    </source>
</evidence>
<proteinExistence type="predicted"/>
<name>A0A9D5QDC4_UNCW3</name>
<sequence length="87" mass="8950">MCLDKWVALHTQDADGTWSGTAYVVSDDDSFDIDGTAEGTFTYGSVLWTWSGEGIVTDSDPEGITGGGSGSGDIECTSNSAPCGSCQ</sequence>
<feature type="compositionally biased region" description="Polar residues" evidence="1">
    <location>
        <begin position="76"/>
        <end position="87"/>
    </location>
</feature>
<organism evidence="2 3">
    <name type="scientific">candidate division WOR-3 bacterium</name>
    <dbReference type="NCBI Taxonomy" id="2052148"/>
    <lineage>
        <taxon>Bacteria</taxon>
        <taxon>Bacteria division WOR-3</taxon>
    </lineage>
</organism>
<dbReference type="Proteomes" id="UP000630660">
    <property type="component" value="Unassembled WGS sequence"/>
</dbReference>
<dbReference type="AlphaFoldDB" id="A0A9D5QDC4"/>
<accession>A0A9D5QDC4</accession>
<feature type="region of interest" description="Disordered" evidence="1">
    <location>
        <begin position="59"/>
        <end position="87"/>
    </location>
</feature>
<reference evidence="2" key="1">
    <citation type="submission" date="2019-11" db="EMBL/GenBank/DDBJ databases">
        <title>Microbial mats filling the niche in hypersaline microbial mats.</title>
        <authorList>
            <person name="Wong H.L."/>
            <person name="Macleod F.I."/>
            <person name="White R.A. III"/>
            <person name="Burns B.P."/>
        </authorList>
    </citation>
    <scope>NUCLEOTIDE SEQUENCE</scope>
    <source>
        <strain evidence="2">Bin_327</strain>
    </source>
</reference>
<evidence type="ECO:0000256" key="1">
    <source>
        <dbReference type="SAM" id="MobiDB-lite"/>
    </source>
</evidence>
<evidence type="ECO:0000313" key="3">
    <source>
        <dbReference type="Proteomes" id="UP000630660"/>
    </source>
</evidence>
<gene>
    <name evidence="2" type="ORF">GF359_09705</name>
</gene>
<comment type="caution">
    <text evidence="2">The sequence shown here is derived from an EMBL/GenBank/DDBJ whole genome shotgun (WGS) entry which is preliminary data.</text>
</comment>